<organism evidence="1 2">
    <name type="scientific">Aspergillus puulaauensis</name>
    <dbReference type="NCBI Taxonomy" id="1220207"/>
    <lineage>
        <taxon>Eukaryota</taxon>
        <taxon>Fungi</taxon>
        <taxon>Dikarya</taxon>
        <taxon>Ascomycota</taxon>
        <taxon>Pezizomycotina</taxon>
        <taxon>Eurotiomycetes</taxon>
        <taxon>Eurotiomycetidae</taxon>
        <taxon>Eurotiales</taxon>
        <taxon>Aspergillaceae</taxon>
        <taxon>Aspergillus</taxon>
    </lineage>
</organism>
<sequence length="189" mass="21044">MSQSVLKLTMFCEAACVTYKLLNNSNQLQLQPFSSGAGSQQQQLPVIDGHGYSSYQQQQQQQRPFYAFATPTPTLTPTDDPTMQVQIPAVVCEKRPMRLQSYLLDDEEAELLALQIVGAIAEKLSCITFTLQAWEFEFENERDAFSRGSAGPISRVSVEGIQARVGVLRRNLRSEGNRQSHTSDNVGIL</sequence>
<proteinExistence type="predicted"/>
<name>A0A7R7XXT1_9EURO</name>
<gene>
    <name evidence="1" type="ORF">APUU_80004S</name>
</gene>
<evidence type="ECO:0000313" key="2">
    <source>
        <dbReference type="Proteomes" id="UP000654913"/>
    </source>
</evidence>
<dbReference type="AlphaFoldDB" id="A0A7R7XXT1"/>
<dbReference type="Proteomes" id="UP000654913">
    <property type="component" value="Chromosome 8"/>
</dbReference>
<dbReference type="KEGG" id="apuu:APUU_80004S"/>
<evidence type="ECO:0000313" key="1">
    <source>
        <dbReference type="EMBL" id="BCS29701.1"/>
    </source>
</evidence>
<dbReference type="GeneID" id="64979698"/>
<accession>A0A7R7XXT1</accession>
<reference evidence="1" key="2">
    <citation type="submission" date="2021-02" db="EMBL/GenBank/DDBJ databases">
        <title>Aspergillus puulaauensis MK2 genome sequence.</title>
        <authorList>
            <person name="Futagami T."/>
            <person name="Mori K."/>
            <person name="Kadooka C."/>
            <person name="Tanaka T."/>
        </authorList>
    </citation>
    <scope>NUCLEOTIDE SEQUENCE</scope>
    <source>
        <strain evidence="1">MK2</strain>
    </source>
</reference>
<dbReference type="EMBL" id="AP024450">
    <property type="protein sequence ID" value="BCS29701.1"/>
    <property type="molecule type" value="Genomic_DNA"/>
</dbReference>
<keyword evidence="2" id="KW-1185">Reference proteome</keyword>
<reference evidence="1" key="1">
    <citation type="submission" date="2021-01" db="EMBL/GenBank/DDBJ databases">
        <authorList>
            <consortium name="Aspergillus puulaauensis MK2 genome sequencing consortium"/>
            <person name="Kazuki M."/>
            <person name="Futagami T."/>
        </authorList>
    </citation>
    <scope>NUCLEOTIDE SEQUENCE</scope>
    <source>
        <strain evidence="1">MK2</strain>
    </source>
</reference>
<dbReference type="RefSeq" id="XP_041561887.1">
    <property type="nucleotide sequence ID" value="XM_041696237.1"/>
</dbReference>
<protein>
    <submittedName>
        <fullName evidence="1">Uncharacterized protein</fullName>
    </submittedName>
</protein>